<dbReference type="Gene3D" id="2.10.90.10">
    <property type="entry name" value="Cystine-knot cytokines"/>
    <property type="match status" value="1"/>
</dbReference>
<dbReference type="PROSITE" id="PS01185">
    <property type="entry name" value="CTCK_1"/>
    <property type="match status" value="1"/>
</dbReference>
<reference evidence="4" key="1">
    <citation type="submission" date="2023-01" db="EMBL/GenBank/DDBJ databases">
        <title>Genome assembly of the deep-sea coral Lophelia pertusa.</title>
        <authorList>
            <person name="Herrera S."/>
            <person name="Cordes E."/>
        </authorList>
    </citation>
    <scope>NUCLEOTIDE SEQUENCE</scope>
    <source>
        <strain evidence="4">USNM1676648</strain>
        <tissue evidence="4">Polyp</tissue>
    </source>
</reference>
<dbReference type="InterPro" id="IPR029034">
    <property type="entry name" value="Cystine-knot_cytokine"/>
</dbReference>
<evidence type="ECO:0000256" key="1">
    <source>
        <dbReference type="ARBA" id="ARBA00023157"/>
    </source>
</evidence>
<comment type="caution">
    <text evidence="2">Lacks conserved residue(s) required for the propagation of feature annotation.</text>
</comment>
<evidence type="ECO:0000256" key="2">
    <source>
        <dbReference type="PROSITE-ProRule" id="PRU00039"/>
    </source>
</evidence>
<gene>
    <name evidence="4" type="primary">MUC5B_1</name>
    <name evidence="4" type="ORF">OS493_026051</name>
</gene>
<evidence type="ECO:0000259" key="3">
    <source>
        <dbReference type="PROSITE" id="PS01225"/>
    </source>
</evidence>
<dbReference type="PROSITE" id="PS01225">
    <property type="entry name" value="CTCK_2"/>
    <property type="match status" value="1"/>
</dbReference>
<feature type="disulfide bond" evidence="2">
    <location>
        <begin position="7"/>
        <end position="61"/>
    </location>
</feature>
<organism evidence="4 5">
    <name type="scientific">Desmophyllum pertusum</name>
    <dbReference type="NCBI Taxonomy" id="174260"/>
    <lineage>
        <taxon>Eukaryota</taxon>
        <taxon>Metazoa</taxon>
        <taxon>Cnidaria</taxon>
        <taxon>Anthozoa</taxon>
        <taxon>Hexacorallia</taxon>
        <taxon>Scleractinia</taxon>
        <taxon>Caryophylliina</taxon>
        <taxon>Caryophylliidae</taxon>
        <taxon>Desmophyllum</taxon>
    </lineage>
</organism>
<feature type="domain" description="CTCK" evidence="3">
    <location>
        <begin position="1"/>
        <end position="69"/>
    </location>
</feature>
<proteinExistence type="predicted"/>
<dbReference type="AlphaFoldDB" id="A0A9W9Y9R1"/>
<keyword evidence="5" id="KW-1185">Reference proteome</keyword>
<evidence type="ECO:0000313" key="4">
    <source>
        <dbReference type="EMBL" id="KAJ7327778.1"/>
    </source>
</evidence>
<evidence type="ECO:0000313" key="5">
    <source>
        <dbReference type="Proteomes" id="UP001163046"/>
    </source>
</evidence>
<comment type="caution">
    <text evidence="4">The sequence shown here is derived from an EMBL/GenBank/DDBJ whole genome shotgun (WGS) entry which is preliminary data.</text>
</comment>
<dbReference type="SMART" id="SM00041">
    <property type="entry name" value="CT"/>
    <property type="match status" value="1"/>
</dbReference>
<dbReference type="Proteomes" id="UP001163046">
    <property type="component" value="Unassembled WGS sequence"/>
</dbReference>
<dbReference type="EMBL" id="MU827799">
    <property type="protein sequence ID" value="KAJ7327778.1"/>
    <property type="molecule type" value="Genomic_DNA"/>
</dbReference>
<name>A0A9W9Y9R1_9CNID</name>
<sequence length="108" mass="11882">MQNITSCRGNCESSAKAATGISFYDSTCSCCKPLQYETKQITVVCEDGLEKEADFTEITTCKCGEYKCEAAPSHAGEVQLSSGGEFVDNTRKKKRRRRALSRLFALPP</sequence>
<feature type="disulfide bond" evidence="2">
    <location>
        <begin position="11"/>
        <end position="63"/>
    </location>
</feature>
<dbReference type="OrthoDB" id="10071893at2759"/>
<keyword evidence="1 2" id="KW-1015">Disulfide bond</keyword>
<dbReference type="InterPro" id="IPR006207">
    <property type="entry name" value="Cys_knot_C"/>
</dbReference>
<accession>A0A9W9Y9R1</accession>
<protein>
    <submittedName>
        <fullName evidence="4">Mucin-5B</fullName>
    </submittedName>
</protein>